<keyword evidence="2" id="KW-1185">Reference proteome</keyword>
<dbReference type="Proteomes" id="UP000606935">
    <property type="component" value="Unassembled WGS sequence"/>
</dbReference>
<name>A0A917YQR6_9ALTE</name>
<dbReference type="Gene3D" id="3.40.50.1820">
    <property type="entry name" value="alpha/beta hydrolase"/>
    <property type="match status" value="1"/>
</dbReference>
<dbReference type="InterPro" id="IPR029058">
    <property type="entry name" value="AB_hydrolase_fold"/>
</dbReference>
<protein>
    <recommendedName>
        <fullName evidence="3">Serine aminopeptidase S33 domain-containing protein</fullName>
    </recommendedName>
</protein>
<comment type="caution">
    <text evidence="1">The sequence shown here is derived from an EMBL/GenBank/DDBJ whole genome shotgun (WGS) entry which is preliminary data.</text>
</comment>
<evidence type="ECO:0000313" key="1">
    <source>
        <dbReference type="EMBL" id="GGO63758.1"/>
    </source>
</evidence>
<sequence length="260" mass="28591">MISAQFIPSCDSQILLTGYGPASTKQLVLCVPGLFEELNLSRAVVAKLGQYLSTRGTSFFQLDYAGTGDSQGELEDSTSQIWLQNVLDAGAWLSQQGAGQIILLGVRFGALLQLHFQPQLHEALNIQGQIVWKPITSGKTLSNQLLRLKHTNHVLNGGEKVDWREKIRQGEVVEVAGYPINESLLSSIEALSINPESPLLSSLDWLELGAKVLPPAVGKFQKGWPDARFNAVDVQTFWQIPDIYTEPALHAVHEKIIGRL</sequence>
<reference evidence="1" key="1">
    <citation type="journal article" date="2014" name="Int. J. Syst. Evol. Microbiol.">
        <title>Complete genome sequence of Corynebacterium casei LMG S-19264T (=DSM 44701T), isolated from a smear-ripened cheese.</title>
        <authorList>
            <consortium name="US DOE Joint Genome Institute (JGI-PGF)"/>
            <person name="Walter F."/>
            <person name="Albersmeier A."/>
            <person name="Kalinowski J."/>
            <person name="Ruckert C."/>
        </authorList>
    </citation>
    <scope>NUCLEOTIDE SEQUENCE</scope>
    <source>
        <strain evidence="1">CGMCC 1.7086</strain>
    </source>
</reference>
<proteinExistence type="predicted"/>
<evidence type="ECO:0000313" key="2">
    <source>
        <dbReference type="Proteomes" id="UP000606935"/>
    </source>
</evidence>
<dbReference type="EMBL" id="BMLS01000001">
    <property type="protein sequence ID" value="GGO63758.1"/>
    <property type="molecule type" value="Genomic_DNA"/>
</dbReference>
<organism evidence="1 2">
    <name type="scientific">Bowmanella pacifica</name>
    <dbReference type="NCBI Taxonomy" id="502051"/>
    <lineage>
        <taxon>Bacteria</taxon>
        <taxon>Pseudomonadati</taxon>
        <taxon>Pseudomonadota</taxon>
        <taxon>Gammaproteobacteria</taxon>
        <taxon>Alteromonadales</taxon>
        <taxon>Alteromonadaceae</taxon>
        <taxon>Bowmanella</taxon>
    </lineage>
</organism>
<dbReference type="SUPFAM" id="SSF53474">
    <property type="entry name" value="alpha/beta-Hydrolases"/>
    <property type="match status" value="1"/>
</dbReference>
<accession>A0A917YQR6</accession>
<gene>
    <name evidence="1" type="ORF">GCM10010982_01540</name>
</gene>
<dbReference type="AlphaFoldDB" id="A0A917YQR6"/>
<evidence type="ECO:0008006" key="3">
    <source>
        <dbReference type="Google" id="ProtNLM"/>
    </source>
</evidence>
<reference evidence="1" key="2">
    <citation type="submission" date="2020-09" db="EMBL/GenBank/DDBJ databases">
        <authorList>
            <person name="Sun Q."/>
            <person name="Zhou Y."/>
        </authorList>
    </citation>
    <scope>NUCLEOTIDE SEQUENCE</scope>
    <source>
        <strain evidence="1">CGMCC 1.7086</strain>
    </source>
</reference>